<evidence type="ECO:0000313" key="1">
    <source>
        <dbReference type="EMBL" id="MFC1410209.1"/>
    </source>
</evidence>
<dbReference type="SUPFAM" id="SSF56784">
    <property type="entry name" value="HAD-like"/>
    <property type="match status" value="1"/>
</dbReference>
<dbReference type="PANTHER" id="PTHR43434:SF1">
    <property type="entry name" value="PHOSPHOGLYCOLATE PHOSPHATASE"/>
    <property type="match status" value="1"/>
</dbReference>
<accession>A0ABV6V901</accession>
<dbReference type="Proteomes" id="UP001592582">
    <property type="component" value="Unassembled WGS sequence"/>
</dbReference>
<protein>
    <submittedName>
        <fullName evidence="1">HAD family hydrolase</fullName>
        <ecNumber evidence="1">3.-.-.-</ecNumber>
    </submittedName>
</protein>
<gene>
    <name evidence="1" type="ORF">ACEZDG_13115</name>
</gene>
<dbReference type="SFLD" id="SFLDG01129">
    <property type="entry name" value="C1.5:_HAD__Beta-PGM__Phosphata"/>
    <property type="match status" value="1"/>
</dbReference>
<dbReference type="Pfam" id="PF00702">
    <property type="entry name" value="Hydrolase"/>
    <property type="match status" value="1"/>
</dbReference>
<organism evidence="1 2">
    <name type="scientific">Streptacidiphilus alkalitolerans</name>
    <dbReference type="NCBI Taxonomy" id="3342712"/>
    <lineage>
        <taxon>Bacteria</taxon>
        <taxon>Bacillati</taxon>
        <taxon>Actinomycetota</taxon>
        <taxon>Actinomycetes</taxon>
        <taxon>Kitasatosporales</taxon>
        <taxon>Streptomycetaceae</taxon>
        <taxon>Streptacidiphilus</taxon>
    </lineage>
</organism>
<dbReference type="PANTHER" id="PTHR43434">
    <property type="entry name" value="PHOSPHOGLYCOLATE PHOSPHATASE"/>
    <property type="match status" value="1"/>
</dbReference>
<evidence type="ECO:0000313" key="2">
    <source>
        <dbReference type="Proteomes" id="UP001592582"/>
    </source>
</evidence>
<dbReference type="InterPro" id="IPR023198">
    <property type="entry name" value="PGP-like_dom2"/>
</dbReference>
<dbReference type="EC" id="3.-.-.-" evidence="1"/>
<reference evidence="1 2" key="1">
    <citation type="submission" date="2024-09" db="EMBL/GenBank/DDBJ databases">
        <authorList>
            <person name="Lee S.D."/>
        </authorList>
    </citation>
    <scope>NUCLEOTIDE SEQUENCE [LARGE SCALE GENOMIC DNA]</scope>
    <source>
        <strain evidence="1 2">N1-1</strain>
    </source>
</reference>
<dbReference type="InterPro" id="IPR050155">
    <property type="entry name" value="HAD-like_hydrolase_sf"/>
</dbReference>
<proteinExistence type="predicted"/>
<keyword evidence="1" id="KW-0378">Hydrolase</keyword>
<dbReference type="EMBL" id="JBHEZX010000005">
    <property type="protein sequence ID" value="MFC1410209.1"/>
    <property type="molecule type" value="Genomic_DNA"/>
</dbReference>
<dbReference type="Gene3D" id="1.10.150.240">
    <property type="entry name" value="Putative phosphatase, domain 2"/>
    <property type="match status" value="1"/>
</dbReference>
<dbReference type="InterPro" id="IPR036412">
    <property type="entry name" value="HAD-like_sf"/>
</dbReference>
<dbReference type="InterPro" id="IPR023214">
    <property type="entry name" value="HAD_sf"/>
</dbReference>
<dbReference type="RefSeq" id="WP_380507449.1">
    <property type="nucleotide sequence ID" value="NZ_JBHEZX010000005.1"/>
</dbReference>
<dbReference type="GO" id="GO:0016787">
    <property type="term" value="F:hydrolase activity"/>
    <property type="evidence" value="ECO:0007669"/>
    <property type="project" value="UniProtKB-KW"/>
</dbReference>
<dbReference type="SFLD" id="SFLDS00003">
    <property type="entry name" value="Haloacid_Dehalogenase"/>
    <property type="match status" value="1"/>
</dbReference>
<name>A0ABV6V901_9ACTN</name>
<comment type="caution">
    <text evidence="1">The sequence shown here is derived from an EMBL/GenBank/DDBJ whole genome shotgun (WGS) entry which is preliminary data.</text>
</comment>
<sequence>MGEPVNGPGLVLWDVDGTLLDPAGFGRDAMHTAFERLYGRPVTTQVAFAGRTDRAIVRDLLAQLGSGHTTADTTSDATTDTTSDTTSAEFQDLAGAIAEEQRDDFLAGGGRVLPGAAEALAALAALPGLVQSVLTGNARRIGLVKLAAAGLTDRLDLDVAAFGDHHLVRADLVDVARNLATRKYGVAFPPEAVVLVGDTPLDVQAALARGATAVAVATGSFGEAELKAAGAHTVLPDLTDLPRFLAAVRPAPPRR</sequence>
<keyword evidence="2" id="KW-1185">Reference proteome</keyword>
<dbReference type="Gene3D" id="3.40.50.1000">
    <property type="entry name" value="HAD superfamily/HAD-like"/>
    <property type="match status" value="1"/>
</dbReference>